<dbReference type="Pfam" id="PF22061">
    <property type="entry name" value="CSN7_HB_subdom"/>
    <property type="match status" value="1"/>
</dbReference>
<dbReference type="EMBL" id="WUBL01000006">
    <property type="protein sequence ID" value="KAF2972407.1"/>
    <property type="molecule type" value="Genomic_DNA"/>
</dbReference>
<dbReference type="InterPro" id="IPR045237">
    <property type="entry name" value="COPS7/eIF3m"/>
</dbReference>
<organism evidence="5 6">
    <name type="scientific">Xylaria multiplex</name>
    <dbReference type="NCBI Taxonomy" id="323545"/>
    <lineage>
        <taxon>Eukaryota</taxon>
        <taxon>Fungi</taxon>
        <taxon>Dikarya</taxon>
        <taxon>Ascomycota</taxon>
        <taxon>Pezizomycotina</taxon>
        <taxon>Sordariomycetes</taxon>
        <taxon>Xylariomycetidae</taxon>
        <taxon>Xylariales</taxon>
        <taxon>Xylariaceae</taxon>
        <taxon>Xylaria</taxon>
    </lineage>
</organism>
<dbReference type="OrthoDB" id="10265275at2759"/>
<name>A0A7C8N027_9PEZI</name>
<evidence type="ECO:0000259" key="4">
    <source>
        <dbReference type="PROSITE" id="PS50250"/>
    </source>
</evidence>
<evidence type="ECO:0000256" key="2">
    <source>
        <dbReference type="ARBA" id="ARBA00022790"/>
    </source>
</evidence>
<dbReference type="PANTHER" id="PTHR15350">
    <property type="entry name" value="COP9 SIGNALOSOME COMPLEX SUBUNIT 7/DENDRITIC CELL PROTEIN GA17"/>
    <property type="match status" value="1"/>
</dbReference>
<keyword evidence="2" id="KW-0736">Signalosome</keyword>
<dbReference type="InterPro" id="IPR000717">
    <property type="entry name" value="PCI_dom"/>
</dbReference>
<evidence type="ECO:0000256" key="1">
    <source>
        <dbReference type="ARBA" id="ARBA00008482"/>
    </source>
</evidence>
<protein>
    <recommendedName>
        <fullName evidence="4">PCI domain-containing protein</fullName>
    </recommendedName>
</protein>
<comment type="similarity">
    <text evidence="1">Belongs to the CSN7/EIF3M family. CSN7 subfamily.</text>
</comment>
<evidence type="ECO:0000313" key="5">
    <source>
        <dbReference type="EMBL" id="KAF2972407.1"/>
    </source>
</evidence>
<evidence type="ECO:0000313" key="6">
    <source>
        <dbReference type="Proteomes" id="UP000481858"/>
    </source>
</evidence>
<keyword evidence="6" id="KW-1185">Reference proteome</keyword>
<evidence type="ECO:0000256" key="3">
    <source>
        <dbReference type="SAM" id="MobiDB-lite"/>
    </source>
</evidence>
<dbReference type="SMART" id="SM00088">
    <property type="entry name" value="PINT"/>
    <property type="match status" value="1"/>
</dbReference>
<gene>
    <name evidence="5" type="ORF">GQX73_g1186</name>
</gene>
<comment type="caution">
    <text evidence="5">The sequence shown here is derived from an EMBL/GenBank/DDBJ whole genome shotgun (WGS) entry which is preliminary data.</text>
</comment>
<proteinExistence type="inferred from homology"/>
<sequence>MMEQTKALNALEPYLALSKSATAPRAAADLITQATSNPNTYVFAELLQTPQIQALAQSPDYAPHLRLLEIFSYGTYANLTSTTNLPPLNDIQTLKLRQLSLLTLAKNPLNLTYAALQQSLSLDNARAVEDLVVSAIYAGLVDAQLDPRNVVVRISSVSPLRDLAPGSIPSTLNSLREWSGRCTSTLEDLESQITSIKAAAAKRHSDKKASAEQEAALVEAEKNAEQGVHTQRQGAILNRALARIQGQRFGKRGSGSLEPNADDDEAMDVDEEEPDDGEGTSGTALGGPGKKRANRRKL</sequence>
<feature type="compositionally biased region" description="Acidic residues" evidence="3">
    <location>
        <begin position="260"/>
        <end position="278"/>
    </location>
</feature>
<reference evidence="5 6" key="1">
    <citation type="submission" date="2019-12" db="EMBL/GenBank/DDBJ databases">
        <title>Draft genome sequence of the ascomycete Xylaria multiplex DSM 110363.</title>
        <authorList>
            <person name="Buettner E."/>
            <person name="Kellner H."/>
        </authorList>
    </citation>
    <scope>NUCLEOTIDE SEQUENCE [LARGE SCALE GENOMIC DNA]</scope>
    <source>
        <strain evidence="5 6">DSM 110363</strain>
    </source>
</reference>
<dbReference type="Pfam" id="PF01399">
    <property type="entry name" value="PCI"/>
    <property type="match status" value="1"/>
</dbReference>
<feature type="domain" description="PCI" evidence="4">
    <location>
        <begin position="3"/>
        <end position="159"/>
    </location>
</feature>
<feature type="region of interest" description="Disordered" evidence="3">
    <location>
        <begin position="247"/>
        <end position="298"/>
    </location>
</feature>
<dbReference type="Proteomes" id="UP000481858">
    <property type="component" value="Unassembled WGS sequence"/>
</dbReference>
<dbReference type="PROSITE" id="PS50250">
    <property type="entry name" value="PCI"/>
    <property type="match status" value="1"/>
</dbReference>
<dbReference type="GO" id="GO:0008180">
    <property type="term" value="C:COP9 signalosome"/>
    <property type="evidence" value="ECO:0007669"/>
    <property type="project" value="UniProtKB-KW"/>
</dbReference>
<dbReference type="PANTHER" id="PTHR15350:SF5">
    <property type="entry name" value="COP9 SIGNALOSOME COMPLEX SUBUNIT 7"/>
    <property type="match status" value="1"/>
</dbReference>
<feature type="compositionally biased region" description="Basic residues" evidence="3">
    <location>
        <begin position="289"/>
        <end position="298"/>
    </location>
</feature>
<dbReference type="AlphaFoldDB" id="A0A7C8N027"/>
<dbReference type="InParanoid" id="A0A7C8N027"/>
<accession>A0A7C8N027</accession>